<dbReference type="Proteomes" id="UP000245764">
    <property type="component" value="Chromosome 15"/>
</dbReference>
<dbReference type="EMBL" id="LT854267">
    <property type="protein sequence ID" value="SMR62320.1"/>
    <property type="molecule type" value="Genomic_DNA"/>
</dbReference>
<accession>A0A2H1H941</accession>
<organism evidence="1 2">
    <name type="scientific">Zymoseptoria tritici ST99CH_1E4</name>
    <dbReference type="NCBI Taxonomy" id="1276532"/>
    <lineage>
        <taxon>Eukaryota</taxon>
        <taxon>Fungi</taxon>
        <taxon>Dikarya</taxon>
        <taxon>Ascomycota</taxon>
        <taxon>Pezizomycotina</taxon>
        <taxon>Dothideomycetes</taxon>
        <taxon>Dothideomycetidae</taxon>
        <taxon>Mycosphaerellales</taxon>
        <taxon>Mycosphaerellaceae</taxon>
        <taxon>Zymoseptoria</taxon>
    </lineage>
</organism>
<reference evidence="2" key="1">
    <citation type="submission" date="2017-05" db="EMBL/GenBank/DDBJ databases">
        <authorList>
            <person name="Song R."/>
            <person name="Chenine A.L."/>
            <person name="Ruprecht R.M."/>
        </authorList>
    </citation>
    <scope>NUCLEOTIDE SEQUENCE [LARGE SCALE GENOMIC DNA]</scope>
</reference>
<evidence type="ECO:0000313" key="1">
    <source>
        <dbReference type="EMBL" id="SMR62320.1"/>
    </source>
</evidence>
<name>A0A2H1H941_ZYMTR</name>
<evidence type="ECO:0000313" key="2">
    <source>
        <dbReference type="Proteomes" id="UP000245764"/>
    </source>
</evidence>
<protein>
    <submittedName>
        <fullName evidence="1">Uncharacterized protein</fullName>
    </submittedName>
</protein>
<gene>
    <name evidence="1" type="ORF">ZT1E4_G11634</name>
</gene>
<sequence length="73" mass="8224">MATSATKATTVLGHPMRRHQTPTGVATRPIIYLDIILATHLVLATNIQTFYVKNHLEIIEFFFSSYLDILYSG</sequence>
<dbReference type="AlphaFoldDB" id="A0A2H1H941"/>
<proteinExistence type="predicted"/>